<dbReference type="Pfam" id="PF01817">
    <property type="entry name" value="CM_2"/>
    <property type="match status" value="1"/>
</dbReference>
<dbReference type="PROSITE" id="PS51168">
    <property type="entry name" value="CHORISMATE_MUT_2"/>
    <property type="match status" value="1"/>
</dbReference>
<evidence type="ECO:0000256" key="1">
    <source>
        <dbReference type="ARBA" id="ARBA00012404"/>
    </source>
</evidence>
<evidence type="ECO:0000313" key="4">
    <source>
        <dbReference type="Proteomes" id="UP000523821"/>
    </source>
</evidence>
<dbReference type="RefSeq" id="WP_183858385.1">
    <property type="nucleotide sequence ID" value="NZ_JACHOO010000011.1"/>
</dbReference>
<dbReference type="Gene3D" id="1.20.59.10">
    <property type="entry name" value="Chorismate mutase"/>
    <property type="match status" value="1"/>
</dbReference>
<dbReference type="GO" id="GO:0004106">
    <property type="term" value="F:chorismate mutase activity"/>
    <property type="evidence" value="ECO:0007669"/>
    <property type="project" value="UniProtKB-EC"/>
</dbReference>
<evidence type="ECO:0000313" key="3">
    <source>
        <dbReference type="EMBL" id="MBB5754953.1"/>
    </source>
</evidence>
<dbReference type="Proteomes" id="UP000523821">
    <property type="component" value="Unassembled WGS sequence"/>
</dbReference>
<name>A0A7W9FQJ0_9HYPH</name>
<proteinExistence type="predicted"/>
<accession>A0A7W9FQJ0</accession>
<dbReference type="AlphaFoldDB" id="A0A7W9FQJ0"/>
<dbReference type="InterPro" id="IPR036979">
    <property type="entry name" value="CM_dom_sf"/>
</dbReference>
<dbReference type="EC" id="5.4.99.5" evidence="1"/>
<dbReference type="GO" id="GO:0046417">
    <property type="term" value="P:chorismate metabolic process"/>
    <property type="evidence" value="ECO:0007669"/>
    <property type="project" value="InterPro"/>
</dbReference>
<dbReference type="InterPro" id="IPR036263">
    <property type="entry name" value="Chorismate_II_sf"/>
</dbReference>
<organism evidence="3 4">
    <name type="scientific">Prosthecomicrobium pneumaticum</name>
    <dbReference type="NCBI Taxonomy" id="81895"/>
    <lineage>
        <taxon>Bacteria</taxon>
        <taxon>Pseudomonadati</taxon>
        <taxon>Pseudomonadota</taxon>
        <taxon>Alphaproteobacteria</taxon>
        <taxon>Hyphomicrobiales</taxon>
        <taxon>Kaistiaceae</taxon>
        <taxon>Prosthecomicrobium</taxon>
    </lineage>
</organism>
<gene>
    <name evidence="3" type="ORF">GGQ63_004050</name>
</gene>
<evidence type="ECO:0000259" key="2">
    <source>
        <dbReference type="PROSITE" id="PS51168"/>
    </source>
</evidence>
<comment type="caution">
    <text evidence="3">The sequence shown here is derived from an EMBL/GenBank/DDBJ whole genome shotgun (WGS) entry which is preliminary data.</text>
</comment>
<dbReference type="SUPFAM" id="SSF48600">
    <property type="entry name" value="Chorismate mutase II"/>
    <property type="match status" value="1"/>
</dbReference>
<feature type="domain" description="Chorismate mutase" evidence="2">
    <location>
        <begin position="6"/>
        <end position="97"/>
    </location>
</feature>
<reference evidence="3 4" key="1">
    <citation type="submission" date="2020-08" db="EMBL/GenBank/DDBJ databases">
        <title>Genomic Encyclopedia of Type Strains, Phase IV (KMG-IV): sequencing the most valuable type-strain genomes for metagenomic binning, comparative biology and taxonomic classification.</title>
        <authorList>
            <person name="Goeker M."/>
        </authorList>
    </citation>
    <scope>NUCLEOTIDE SEQUENCE [LARGE SCALE GENOMIC DNA]</scope>
    <source>
        <strain evidence="3 4">DSM 16268</strain>
    </source>
</reference>
<dbReference type="SMART" id="SM00830">
    <property type="entry name" value="CM_2"/>
    <property type="match status" value="1"/>
</dbReference>
<protein>
    <recommendedName>
        <fullName evidence="1">chorismate mutase</fullName>
        <ecNumber evidence="1">5.4.99.5</ecNumber>
    </recommendedName>
</protein>
<dbReference type="InterPro" id="IPR002701">
    <property type="entry name" value="CM_II_prokaryot"/>
</dbReference>
<keyword evidence="4" id="KW-1185">Reference proteome</keyword>
<sequence>MAASGEADADTLAALRATIDRLDAEMHHRLIERSSAIGALIKAKGIVRPGAAFRPAREADMLRRLVARHEGALPIATVEHIWREIIATFTRVQAGYDVAFDASVDAEALRDVARFLFGFSVTLTARGGPAATIAHIRESGTDLGVIGLAQPEEAGAWWRALGRPGGPRAMALHPFIKIPGRPVDVPALIVSPDLTDATPLEIALFAATAHHDGVPDETIAAAGGTVLARAARELLVAIPAGTRLSAVAARAGLDDVAPVGGVARGVALGVAADPLLYETLVPGARP</sequence>
<dbReference type="EMBL" id="JACHOO010000011">
    <property type="protein sequence ID" value="MBB5754953.1"/>
    <property type="molecule type" value="Genomic_DNA"/>
</dbReference>